<evidence type="ECO:0000313" key="2">
    <source>
        <dbReference type="Proteomes" id="UP000830055"/>
    </source>
</evidence>
<accession>A0ABN6M4E1</accession>
<name>A0ABN6M4E1_9BACT</name>
<dbReference type="Proteomes" id="UP000830055">
    <property type="component" value="Chromosome"/>
</dbReference>
<dbReference type="SUPFAM" id="SSF48208">
    <property type="entry name" value="Six-hairpin glycosidases"/>
    <property type="match status" value="1"/>
</dbReference>
<gene>
    <name evidence="1" type="ORF">DPPLL_03420</name>
</gene>
<protein>
    <submittedName>
        <fullName evidence="1">Uncharacterized protein</fullName>
    </submittedName>
</protein>
<keyword evidence="2" id="KW-1185">Reference proteome</keyword>
<sequence>MLKRLFPWKFLLGLAAKRYDIIDPISVAARIRSFAQPSEVQEPIELLRAGIIFHARGLINTKAIQHNLDWIWPYWVERQFNPQDHSFIPRAFSFSHINLTHRNWTALGLPDLPLFPIVDPRGLITPLPDGWSIDCWFIDDEGNALCPSKLTEVEQRLQDDRLRRVITTSRNNTAVLEVEAAVDDLGFGPHLQVKARADSVTGGWLVFSLRPCNPEGVQFIEKAQLLENEPGWLVNGETVVSLDQEPDRTLFSNYRQGDVFYLLDRKSTHPPQKSQTCRIGMVTAAALHRVEAVEAEREFGYRVTLPAPENIEGNRTSRSWPEAEQGATELQVPDEHVRFLHDSAIRTLLHLSGGEIVPGPYTYNRFWFRDACLMLNALLASGFPDRCRQQLATFPKRQAHNGYFHSQDGEWDANGQVLWIMNRYRLLAGSPVPTAWLTSIAKGAEWIVRKRVLDPADPKLRGLLPPGFSAEHFGPNDNYYWDDFWAVAGLHAAADMLEAQNHGHAYTIYRETAKSMLQDILNSLALIEREKGSPAMPTSPNRRLDSGAIGSLAADYPLQLLPPGDRRTMATAGYLFNNCLQKGCFFQDMIHSGINVYMTLALAQTYLRARDPRFEALARAAAAFASPTGQWPEAIHPLTGGGCMGDGQHGWAAAEWLMMIRNRFVLEERDRLVIGRGISPTWIARRKRLSYGPTPTPYGPVRVVVDCRTGDPEVVLETAWRGPGPENISAEVPGYRDCRLSGPHYRCTLEKTE</sequence>
<dbReference type="InterPro" id="IPR012341">
    <property type="entry name" value="6hp_glycosidase-like_sf"/>
</dbReference>
<dbReference type="RefSeq" id="WP_284153090.1">
    <property type="nucleotide sequence ID" value="NZ_AP025516.1"/>
</dbReference>
<organism evidence="1 2">
    <name type="scientific">Desulfofustis limnaeus</name>
    <dbReference type="NCBI Taxonomy" id="2740163"/>
    <lineage>
        <taxon>Bacteria</taxon>
        <taxon>Pseudomonadati</taxon>
        <taxon>Thermodesulfobacteriota</taxon>
        <taxon>Desulfobulbia</taxon>
        <taxon>Desulfobulbales</taxon>
        <taxon>Desulfocapsaceae</taxon>
        <taxon>Desulfofustis</taxon>
    </lineage>
</organism>
<dbReference type="InterPro" id="IPR008928">
    <property type="entry name" value="6-hairpin_glycosidase_sf"/>
</dbReference>
<dbReference type="Gene3D" id="1.50.10.10">
    <property type="match status" value="1"/>
</dbReference>
<reference evidence="1 2" key="1">
    <citation type="submission" date="2022-01" db="EMBL/GenBank/DDBJ databases">
        <title>Desulfofustis limnae sp. nov., a novel mesophilic sulfate-reducing bacterium isolated from marsh soil.</title>
        <authorList>
            <person name="Watanabe M."/>
            <person name="Takahashi A."/>
            <person name="Kojima H."/>
            <person name="Fukui M."/>
        </authorList>
    </citation>
    <scope>NUCLEOTIDE SEQUENCE [LARGE SCALE GENOMIC DNA]</scope>
    <source>
        <strain evidence="1 2">PPLL</strain>
    </source>
</reference>
<evidence type="ECO:0000313" key="1">
    <source>
        <dbReference type="EMBL" id="BDD85977.1"/>
    </source>
</evidence>
<dbReference type="EMBL" id="AP025516">
    <property type="protein sequence ID" value="BDD85977.1"/>
    <property type="molecule type" value="Genomic_DNA"/>
</dbReference>
<proteinExistence type="predicted"/>